<dbReference type="SUPFAM" id="SSF50475">
    <property type="entry name" value="FMN-binding split barrel"/>
    <property type="match status" value="1"/>
</dbReference>
<gene>
    <name evidence="2" type="ORF">SAMN05421747_12338</name>
</gene>
<dbReference type="InterPro" id="IPR012349">
    <property type="entry name" value="Split_barrel_FMN-bd"/>
</dbReference>
<organism evidence="2 3">
    <name type="scientific">Parapedobacter composti</name>
    <dbReference type="NCBI Taxonomy" id="623281"/>
    <lineage>
        <taxon>Bacteria</taxon>
        <taxon>Pseudomonadati</taxon>
        <taxon>Bacteroidota</taxon>
        <taxon>Sphingobacteriia</taxon>
        <taxon>Sphingobacteriales</taxon>
        <taxon>Sphingobacteriaceae</taxon>
        <taxon>Parapedobacter</taxon>
    </lineage>
</organism>
<evidence type="ECO:0000259" key="1">
    <source>
        <dbReference type="Pfam" id="PF16242"/>
    </source>
</evidence>
<protein>
    <submittedName>
        <fullName evidence="2">General stress protein 26</fullName>
    </submittedName>
</protein>
<accession>A0A1I1LRE8</accession>
<dbReference type="RefSeq" id="WP_090974961.1">
    <property type="nucleotide sequence ID" value="NZ_FOLL01000023.1"/>
</dbReference>
<dbReference type="InterPro" id="IPR052917">
    <property type="entry name" value="Stress-Dev_Protein"/>
</dbReference>
<dbReference type="PANTHER" id="PTHR34818">
    <property type="entry name" value="PROTEIN BLI-3"/>
    <property type="match status" value="1"/>
</dbReference>
<dbReference type="EMBL" id="FOLL01000023">
    <property type="protein sequence ID" value="SFC75546.1"/>
    <property type="molecule type" value="Genomic_DNA"/>
</dbReference>
<dbReference type="Pfam" id="PF16242">
    <property type="entry name" value="Pyrid_ox_like"/>
    <property type="match status" value="1"/>
</dbReference>
<evidence type="ECO:0000313" key="3">
    <source>
        <dbReference type="Proteomes" id="UP000199577"/>
    </source>
</evidence>
<dbReference type="OrthoDB" id="1432662at2"/>
<keyword evidence="3" id="KW-1185">Reference proteome</keyword>
<dbReference type="PANTHER" id="PTHR34818:SF1">
    <property type="entry name" value="PROTEIN BLI-3"/>
    <property type="match status" value="1"/>
</dbReference>
<feature type="domain" description="General stress protein FMN-binding split barrel" evidence="1">
    <location>
        <begin position="11"/>
        <end position="159"/>
    </location>
</feature>
<sequence>MSTENLQREEAIGKLKDMVDKTEIGMLCTFVPESDYPHAVPMSRQEVDENGHIWFLFSSESDTHAHLQQHNKLSLLYSDIKGYNFLSINGYGNISQDQSRIDSYWSKMLESWFEQGREDPRIRVLEVVPQEAHYWDNKTNKLVTFLKMAATAVSGAQLDIGRQGDLDL</sequence>
<name>A0A1I1LRE8_9SPHI</name>
<dbReference type="AlphaFoldDB" id="A0A1I1LRE8"/>
<dbReference type="Gene3D" id="2.30.110.10">
    <property type="entry name" value="Electron Transport, Fmn-binding Protein, Chain A"/>
    <property type="match status" value="1"/>
</dbReference>
<reference evidence="2 3" key="1">
    <citation type="submission" date="2016-10" db="EMBL/GenBank/DDBJ databases">
        <authorList>
            <person name="de Groot N.N."/>
        </authorList>
    </citation>
    <scope>NUCLEOTIDE SEQUENCE [LARGE SCALE GENOMIC DNA]</scope>
    <source>
        <strain evidence="2 3">DSM 22900</strain>
    </source>
</reference>
<dbReference type="Proteomes" id="UP000199577">
    <property type="component" value="Unassembled WGS sequence"/>
</dbReference>
<proteinExistence type="predicted"/>
<dbReference type="InterPro" id="IPR038725">
    <property type="entry name" value="YdaG_split_barrel_FMN-bd"/>
</dbReference>
<evidence type="ECO:0000313" key="2">
    <source>
        <dbReference type="EMBL" id="SFC75546.1"/>
    </source>
</evidence>
<dbReference type="STRING" id="623281.SAMN05421747_12338"/>